<dbReference type="OrthoDB" id="538905at2759"/>
<dbReference type="AlphaFoldDB" id="A0A8J4C4N6"/>
<name>A0A8J4C4N6_9CHLO</name>
<proteinExistence type="predicted"/>
<feature type="non-terminal residue" evidence="1">
    <location>
        <position position="1"/>
    </location>
</feature>
<comment type="caution">
    <text evidence="1">The sequence shown here is derived from an EMBL/GenBank/DDBJ whole genome shotgun (WGS) entry which is preliminary data.</text>
</comment>
<feature type="non-terminal residue" evidence="1">
    <location>
        <position position="121"/>
    </location>
</feature>
<sequence>FGSLRAYPLRQLRRLASALHDRTLPLDQPTVHVLVRQLMYHIGVLNDDSPPRLLWREGWKSEGDVLETLWRELSSLADELAEKRREHKAVLLLGEMVAYLADWHPPCSDVARQFATMTSTV</sequence>
<accession>A0A8J4C4N6</accession>
<keyword evidence="2" id="KW-1185">Reference proteome</keyword>
<organism evidence="1 2">
    <name type="scientific">Volvox reticuliferus</name>
    <dbReference type="NCBI Taxonomy" id="1737510"/>
    <lineage>
        <taxon>Eukaryota</taxon>
        <taxon>Viridiplantae</taxon>
        <taxon>Chlorophyta</taxon>
        <taxon>core chlorophytes</taxon>
        <taxon>Chlorophyceae</taxon>
        <taxon>CS clade</taxon>
        <taxon>Chlamydomonadales</taxon>
        <taxon>Volvocaceae</taxon>
        <taxon>Volvox</taxon>
    </lineage>
</organism>
<dbReference type="Proteomes" id="UP000747110">
    <property type="component" value="Unassembled WGS sequence"/>
</dbReference>
<reference evidence="1" key="1">
    <citation type="journal article" date="2021" name="Proc. Natl. Acad. Sci. U.S.A.">
        <title>Three genomes in the algal genus Volvox reveal the fate of a haploid sex-determining region after a transition to homothallism.</title>
        <authorList>
            <person name="Yamamoto K."/>
            <person name="Hamaji T."/>
            <person name="Kawai-Toyooka H."/>
            <person name="Matsuzaki R."/>
            <person name="Takahashi F."/>
            <person name="Nishimura Y."/>
            <person name="Kawachi M."/>
            <person name="Noguchi H."/>
            <person name="Minakuchi Y."/>
            <person name="Umen J.G."/>
            <person name="Toyoda A."/>
            <person name="Nozaki H."/>
        </authorList>
    </citation>
    <scope>NUCLEOTIDE SEQUENCE</scope>
    <source>
        <strain evidence="1">NIES-3786</strain>
    </source>
</reference>
<gene>
    <name evidence="1" type="ORF">Vretifemale_5191</name>
</gene>
<dbReference type="EMBL" id="BNCP01000007">
    <property type="protein sequence ID" value="GIL75390.1"/>
    <property type="molecule type" value="Genomic_DNA"/>
</dbReference>
<protein>
    <submittedName>
        <fullName evidence="1">Uncharacterized protein</fullName>
    </submittedName>
</protein>
<evidence type="ECO:0000313" key="1">
    <source>
        <dbReference type="EMBL" id="GIL75390.1"/>
    </source>
</evidence>
<evidence type="ECO:0000313" key="2">
    <source>
        <dbReference type="Proteomes" id="UP000747110"/>
    </source>
</evidence>